<evidence type="ECO:0000256" key="1">
    <source>
        <dbReference type="ARBA" id="ARBA00006484"/>
    </source>
</evidence>
<comment type="similarity">
    <text evidence="1">Belongs to the short-chain dehydrogenases/reductases (SDR) family.</text>
</comment>
<dbReference type="Pfam" id="PF13561">
    <property type="entry name" value="adh_short_C2"/>
    <property type="match status" value="1"/>
</dbReference>
<dbReference type="AlphaFoldDB" id="A0A7G7MSG5"/>
<organism evidence="4 5">
    <name type="scientific">Pseudonocardia petroleophila</name>
    <dbReference type="NCBI Taxonomy" id="37331"/>
    <lineage>
        <taxon>Bacteria</taxon>
        <taxon>Bacillati</taxon>
        <taxon>Actinomycetota</taxon>
        <taxon>Actinomycetes</taxon>
        <taxon>Pseudonocardiales</taxon>
        <taxon>Pseudonocardiaceae</taxon>
        <taxon>Pseudonocardia</taxon>
    </lineage>
</organism>
<accession>A0A7G7MSG5</accession>
<gene>
    <name evidence="4" type="ORF">H6H00_20680</name>
</gene>
<dbReference type="FunFam" id="3.40.50.720:FF:000084">
    <property type="entry name" value="Short-chain dehydrogenase reductase"/>
    <property type="match status" value="1"/>
</dbReference>
<proteinExistence type="inferred from homology"/>
<evidence type="ECO:0000256" key="2">
    <source>
        <dbReference type="ARBA" id="ARBA00023002"/>
    </source>
</evidence>
<evidence type="ECO:0000313" key="5">
    <source>
        <dbReference type="Proteomes" id="UP000515728"/>
    </source>
</evidence>
<dbReference type="PRINTS" id="PR00081">
    <property type="entry name" value="GDHRDH"/>
</dbReference>
<feature type="compositionally biased region" description="Polar residues" evidence="3">
    <location>
        <begin position="1"/>
        <end position="17"/>
    </location>
</feature>
<dbReference type="PANTHER" id="PTHR42760:SF133">
    <property type="entry name" value="3-OXOACYL-[ACYL-CARRIER-PROTEIN] REDUCTASE"/>
    <property type="match status" value="1"/>
</dbReference>
<reference evidence="4 5" key="1">
    <citation type="submission" date="2020-08" db="EMBL/GenBank/DDBJ databases">
        <authorList>
            <person name="Mo P."/>
        </authorList>
    </citation>
    <scope>NUCLEOTIDE SEQUENCE [LARGE SCALE GENOMIC DNA]</scope>
    <source>
        <strain evidence="4 5">CGMCC 4.1532</strain>
    </source>
</reference>
<dbReference type="NCBIfam" id="NF005559">
    <property type="entry name" value="PRK07231.1"/>
    <property type="match status" value="1"/>
</dbReference>
<dbReference type="PRINTS" id="PR00080">
    <property type="entry name" value="SDRFAMILY"/>
</dbReference>
<dbReference type="InterPro" id="IPR020904">
    <property type="entry name" value="Sc_DH/Rdtase_CS"/>
</dbReference>
<evidence type="ECO:0000256" key="3">
    <source>
        <dbReference type="SAM" id="MobiDB-lite"/>
    </source>
</evidence>
<dbReference type="InterPro" id="IPR036291">
    <property type="entry name" value="NAD(P)-bd_dom_sf"/>
</dbReference>
<dbReference type="KEGG" id="ppel:H6H00_20680"/>
<dbReference type="GO" id="GO:0016616">
    <property type="term" value="F:oxidoreductase activity, acting on the CH-OH group of donors, NAD or NADP as acceptor"/>
    <property type="evidence" value="ECO:0007669"/>
    <property type="project" value="TreeGrafter"/>
</dbReference>
<dbReference type="InterPro" id="IPR002347">
    <property type="entry name" value="SDR_fam"/>
</dbReference>
<dbReference type="SUPFAM" id="SSF51735">
    <property type="entry name" value="NAD(P)-binding Rossmann-fold domains"/>
    <property type="match status" value="1"/>
</dbReference>
<keyword evidence="2" id="KW-0560">Oxidoreductase</keyword>
<keyword evidence="5" id="KW-1185">Reference proteome</keyword>
<sequence length="324" mass="33075">MFVSTLTTSRSDGQSGTSVRRVREAGRARRRGSSVVTVPTPFGFDLGRPAVLDDGGTVVTTKWAVVTGAGNGIGAVIAGHAVKEGYRVAVWDVDEDAARAVAHDLGDACVPARVDVADEGSVRAAVDALPRAPALLVNNAGVVRFGPLLDLPAADWRHAVDVNLTGTFLVARTVAARMIAAGGGSIVNIASVNGLAAAPNAGAYTASKAGIIMLTEHMALEWAPGGVRVNAVAPGLIDAGMSDAIYADPEVRRLRSARVPLHRLGSAADVADAVLFLGSDKAAYVTGQTLAVDGGITKSALNAMPRPRSVDAVGVQTTVVSSDD</sequence>
<dbReference type="EMBL" id="CP060131">
    <property type="protein sequence ID" value="QNG55726.1"/>
    <property type="molecule type" value="Genomic_DNA"/>
</dbReference>
<dbReference type="Gene3D" id="3.40.50.720">
    <property type="entry name" value="NAD(P)-binding Rossmann-like Domain"/>
    <property type="match status" value="1"/>
</dbReference>
<evidence type="ECO:0000313" key="4">
    <source>
        <dbReference type="EMBL" id="QNG55726.1"/>
    </source>
</evidence>
<dbReference type="Proteomes" id="UP000515728">
    <property type="component" value="Chromosome"/>
</dbReference>
<protein>
    <submittedName>
        <fullName evidence="4">SDR family oxidoreductase</fullName>
    </submittedName>
</protein>
<dbReference type="PROSITE" id="PS00061">
    <property type="entry name" value="ADH_SHORT"/>
    <property type="match status" value="1"/>
</dbReference>
<feature type="region of interest" description="Disordered" evidence="3">
    <location>
        <begin position="1"/>
        <end position="34"/>
    </location>
</feature>
<dbReference type="PANTHER" id="PTHR42760">
    <property type="entry name" value="SHORT-CHAIN DEHYDROGENASES/REDUCTASES FAMILY MEMBER"/>
    <property type="match status" value="1"/>
</dbReference>
<name>A0A7G7MSG5_9PSEU</name>